<reference evidence="1" key="1">
    <citation type="journal article" date="2014" name="Front. Microbiol.">
        <title>High frequency of phylogenetically diverse reductive dehalogenase-homologous genes in deep subseafloor sedimentary metagenomes.</title>
        <authorList>
            <person name="Kawai M."/>
            <person name="Futagami T."/>
            <person name="Toyoda A."/>
            <person name="Takaki Y."/>
            <person name="Nishi S."/>
            <person name="Hori S."/>
            <person name="Arai W."/>
            <person name="Tsubouchi T."/>
            <person name="Morono Y."/>
            <person name="Uchiyama I."/>
            <person name="Ito T."/>
            <person name="Fujiyama A."/>
            <person name="Inagaki F."/>
            <person name="Takami H."/>
        </authorList>
    </citation>
    <scope>NUCLEOTIDE SEQUENCE</scope>
    <source>
        <strain evidence="1">Expedition CK06-06</strain>
    </source>
</reference>
<evidence type="ECO:0000313" key="1">
    <source>
        <dbReference type="EMBL" id="GAI09806.1"/>
    </source>
</evidence>
<name>X1LVG3_9ZZZZ</name>
<proteinExistence type="predicted"/>
<comment type="caution">
    <text evidence="1">The sequence shown here is derived from an EMBL/GenBank/DDBJ whole genome shotgun (WGS) entry which is preliminary data.</text>
</comment>
<accession>X1LVG3</accession>
<protein>
    <submittedName>
        <fullName evidence="1">Uncharacterized protein</fullName>
    </submittedName>
</protein>
<sequence>MVKTSTYYSCGCGFTADNMAAAKKHVEETKHKLDLRGMMVP</sequence>
<dbReference type="EMBL" id="BARV01006223">
    <property type="protein sequence ID" value="GAI09806.1"/>
    <property type="molecule type" value="Genomic_DNA"/>
</dbReference>
<organism evidence="1">
    <name type="scientific">marine sediment metagenome</name>
    <dbReference type="NCBI Taxonomy" id="412755"/>
    <lineage>
        <taxon>unclassified sequences</taxon>
        <taxon>metagenomes</taxon>
        <taxon>ecological metagenomes</taxon>
    </lineage>
</organism>
<gene>
    <name evidence="1" type="ORF">S06H3_12734</name>
</gene>
<dbReference type="AlphaFoldDB" id="X1LVG3"/>